<evidence type="ECO:0000313" key="2">
    <source>
        <dbReference type="Proteomes" id="UP001153678"/>
    </source>
</evidence>
<dbReference type="SUPFAM" id="SSF82171">
    <property type="entry name" value="DPP6 N-terminal domain-like"/>
    <property type="match status" value="1"/>
</dbReference>
<accession>A0A9W4SFS8</accession>
<dbReference type="AlphaFoldDB" id="A0A9W4SFS8"/>
<dbReference type="Proteomes" id="UP001153678">
    <property type="component" value="Unassembled WGS sequence"/>
</dbReference>
<organism evidence="1 2">
    <name type="scientific">Funneliformis geosporum</name>
    <dbReference type="NCBI Taxonomy" id="1117311"/>
    <lineage>
        <taxon>Eukaryota</taxon>
        <taxon>Fungi</taxon>
        <taxon>Fungi incertae sedis</taxon>
        <taxon>Mucoromycota</taxon>
        <taxon>Glomeromycotina</taxon>
        <taxon>Glomeromycetes</taxon>
        <taxon>Glomerales</taxon>
        <taxon>Glomeraceae</taxon>
        <taxon>Funneliformis</taxon>
    </lineage>
</organism>
<sequence>MSEVEDISIKIDYDIAHNGEHITLISVSPNGKYVITYSNKDHSIEGWIVDENDSKCSPLIRDPEVTELSIKPSSLNKSFLSFYFKNDGDLVISKKHNNRISVYSHVGGGLKKKKKLSRMIDSDNVCKVMFENNKVCLIASNNLFQCDLDNFKFEFSYSLEFDEKDVEKIIMRENLILLKYNEKNNEKISIYLKEIHFPIRNIQVESNVSIRILSNNYFITFNLTKEDEKQDLSLHHTTDINKQPVDRSRIFNDENDFILFEYNSESQRAFGFVEESVSSIKLTRFIWHELFATNHGDDEIIVGWNTYLHQTSETQCNDTMVYPDMENIRALVSNQDKTEDDEPIDINFNNQKYKWRIDQKNKKLSIFKLSSDTNGELCSTKLKEFKEFELVGIHWRILNNNALAQTMRKDCRLEHRCIIIYKYNIINKDIKMHYFYFDENFTIEKLSGTRLPIMNFEAFFKHNEHFLREWLENIIEDDRCLAIYGEALLPKFINEKSSNYIEKIYSKCTNLVKEDPKKNLKFLNIITLSMNDLYKTYPDYISKFNSEMYMILNPSDEHIISGNHFDDDLYTFNEEFPIDQSFRAKYYRVDVEMARRYIKEAIKKGDWNMEDWPEMKRKILKLLNIEDAIKRD</sequence>
<gene>
    <name evidence="1" type="ORF">FWILDA_LOCUS2762</name>
</gene>
<dbReference type="OrthoDB" id="2385834at2759"/>
<comment type="caution">
    <text evidence="1">The sequence shown here is derived from an EMBL/GenBank/DDBJ whole genome shotgun (WGS) entry which is preliminary data.</text>
</comment>
<keyword evidence="2" id="KW-1185">Reference proteome</keyword>
<name>A0A9W4SFS8_9GLOM</name>
<reference evidence="1" key="1">
    <citation type="submission" date="2022-08" db="EMBL/GenBank/DDBJ databases">
        <authorList>
            <person name="Kallberg Y."/>
            <person name="Tangrot J."/>
            <person name="Rosling A."/>
        </authorList>
    </citation>
    <scope>NUCLEOTIDE SEQUENCE</scope>
    <source>
        <strain evidence="1">Wild A</strain>
    </source>
</reference>
<protein>
    <submittedName>
        <fullName evidence="1">14360_t:CDS:1</fullName>
    </submittedName>
</protein>
<evidence type="ECO:0000313" key="1">
    <source>
        <dbReference type="EMBL" id="CAI2166817.1"/>
    </source>
</evidence>
<proteinExistence type="predicted"/>
<dbReference type="EMBL" id="CAMKVN010000336">
    <property type="protein sequence ID" value="CAI2166817.1"/>
    <property type="molecule type" value="Genomic_DNA"/>
</dbReference>